<dbReference type="GO" id="GO:0006508">
    <property type="term" value="P:proteolysis"/>
    <property type="evidence" value="ECO:0007669"/>
    <property type="project" value="UniProtKB-KW"/>
</dbReference>
<dbReference type="InterPro" id="IPR043504">
    <property type="entry name" value="Peptidase_S1_PA_chymotrypsin"/>
</dbReference>
<accession>A0A0P8Y3I1</accession>
<dbReference type="OrthoDB" id="7855698at2759"/>
<sequence>MFIKTLLLLMAADVLWAKHIAHPENRIIGGSNTAIEIAPWQVSLQGKNKTAEYNHICGGSLIRPDIVLTAGHCVIYQPPEILRVRVGSSNKNIGGQLIPVAKIVIHEDIYINHLRNLSLHDVAVLRLRYPVKIGPSAQTIALAEYEPPVGVKALTTGWGKMSNGHKAIILQGVNLPILPHSICITRPAANDGNICAGLGDTGACFEDSGGPLVVNKRLVGIVSGGSYTCDSVTIFVSVPLYHQWILNAIDNLL</sequence>
<evidence type="ECO:0000256" key="4">
    <source>
        <dbReference type="ARBA" id="ARBA00022729"/>
    </source>
</evidence>
<dbReference type="InterPro" id="IPR001254">
    <property type="entry name" value="Trypsin_dom"/>
</dbReference>
<keyword evidence="4 11" id="KW-0732">Signal</keyword>
<dbReference type="PRINTS" id="PR00722">
    <property type="entry name" value="CHYMOTRYPSIN"/>
</dbReference>
<reference evidence="13 14" key="1">
    <citation type="journal article" date="2007" name="Nature">
        <title>Evolution of genes and genomes on the Drosophila phylogeny.</title>
        <authorList>
            <consortium name="Drosophila 12 Genomes Consortium"/>
            <person name="Clark A.G."/>
            <person name="Eisen M.B."/>
            <person name="Smith D.R."/>
            <person name="Bergman C.M."/>
            <person name="Oliver B."/>
            <person name="Markow T.A."/>
            <person name="Kaufman T.C."/>
            <person name="Kellis M."/>
            <person name="Gelbart W."/>
            <person name="Iyer V.N."/>
            <person name="Pollard D.A."/>
            <person name="Sackton T.B."/>
            <person name="Larracuente A.M."/>
            <person name="Singh N.D."/>
            <person name="Abad J.P."/>
            <person name="Abt D.N."/>
            <person name="Adryan B."/>
            <person name="Aguade M."/>
            <person name="Akashi H."/>
            <person name="Anderson W.W."/>
            <person name="Aquadro C.F."/>
            <person name="Ardell D.H."/>
            <person name="Arguello R."/>
            <person name="Artieri C.G."/>
            <person name="Barbash D.A."/>
            <person name="Barker D."/>
            <person name="Barsanti P."/>
            <person name="Batterham P."/>
            <person name="Batzoglou S."/>
            <person name="Begun D."/>
            <person name="Bhutkar A."/>
            <person name="Blanco E."/>
            <person name="Bosak S.A."/>
            <person name="Bradley R.K."/>
            <person name="Brand A.D."/>
            <person name="Brent M.R."/>
            <person name="Brooks A.N."/>
            <person name="Brown R.H."/>
            <person name="Butlin R.K."/>
            <person name="Caggese C."/>
            <person name="Calvi B.R."/>
            <person name="Bernardo de Carvalho A."/>
            <person name="Caspi A."/>
            <person name="Castrezana S."/>
            <person name="Celniker S.E."/>
            <person name="Chang J.L."/>
            <person name="Chapple C."/>
            <person name="Chatterji S."/>
            <person name="Chinwalla A."/>
            <person name="Civetta A."/>
            <person name="Clifton S.W."/>
            <person name="Comeron J.M."/>
            <person name="Costello J.C."/>
            <person name="Coyne J.A."/>
            <person name="Daub J."/>
            <person name="David R.G."/>
            <person name="Delcher A.L."/>
            <person name="Delehaunty K."/>
            <person name="Do C.B."/>
            <person name="Ebling H."/>
            <person name="Edwards K."/>
            <person name="Eickbush T."/>
            <person name="Evans J.D."/>
            <person name="Filipski A."/>
            <person name="Findeiss S."/>
            <person name="Freyhult E."/>
            <person name="Fulton L."/>
            <person name="Fulton R."/>
            <person name="Garcia A.C."/>
            <person name="Gardiner A."/>
            <person name="Garfield D.A."/>
            <person name="Garvin B.E."/>
            <person name="Gibson G."/>
            <person name="Gilbert D."/>
            <person name="Gnerre S."/>
            <person name="Godfrey J."/>
            <person name="Good R."/>
            <person name="Gotea V."/>
            <person name="Gravely B."/>
            <person name="Greenberg A.J."/>
            <person name="Griffiths-Jones S."/>
            <person name="Gross S."/>
            <person name="Guigo R."/>
            <person name="Gustafson E.A."/>
            <person name="Haerty W."/>
            <person name="Hahn M.W."/>
            <person name="Halligan D.L."/>
            <person name="Halpern A.L."/>
            <person name="Halter G.M."/>
            <person name="Han M.V."/>
            <person name="Heger A."/>
            <person name="Hillier L."/>
            <person name="Hinrichs A.S."/>
            <person name="Holmes I."/>
            <person name="Hoskins R.A."/>
            <person name="Hubisz M.J."/>
            <person name="Hultmark D."/>
            <person name="Huntley M.A."/>
            <person name="Jaffe D.B."/>
            <person name="Jagadeeshan S."/>
            <person name="Jeck W.R."/>
            <person name="Johnson J."/>
            <person name="Jones C.D."/>
            <person name="Jordan W.C."/>
            <person name="Karpen G.H."/>
            <person name="Kataoka E."/>
            <person name="Keightley P.D."/>
            <person name="Kheradpour P."/>
            <person name="Kirkness E.F."/>
            <person name="Koerich L.B."/>
            <person name="Kristiansen K."/>
            <person name="Kudrna D."/>
            <person name="Kulathinal R.J."/>
            <person name="Kumar S."/>
            <person name="Kwok R."/>
            <person name="Lander E."/>
            <person name="Langley C.H."/>
            <person name="Lapoint R."/>
            <person name="Lazzaro B.P."/>
            <person name="Lee S.J."/>
            <person name="Levesque L."/>
            <person name="Li R."/>
            <person name="Lin C.F."/>
            <person name="Lin M.F."/>
            <person name="Lindblad-Toh K."/>
            <person name="Llopart A."/>
            <person name="Long M."/>
            <person name="Low L."/>
            <person name="Lozovsky E."/>
            <person name="Lu J."/>
            <person name="Luo M."/>
            <person name="Machado C.A."/>
            <person name="Makalowski W."/>
            <person name="Marzo M."/>
            <person name="Matsuda M."/>
            <person name="Matzkin L."/>
            <person name="McAllister B."/>
            <person name="McBride C.S."/>
            <person name="McKernan B."/>
            <person name="McKernan K."/>
            <person name="Mendez-Lago M."/>
            <person name="Minx P."/>
            <person name="Mollenhauer M.U."/>
            <person name="Montooth K."/>
            <person name="Mount S.M."/>
            <person name="Mu X."/>
            <person name="Myers E."/>
            <person name="Negre B."/>
            <person name="Newfeld S."/>
            <person name="Nielsen R."/>
            <person name="Noor M.A."/>
            <person name="O'Grady P."/>
            <person name="Pachter L."/>
            <person name="Papaceit M."/>
            <person name="Parisi M.J."/>
            <person name="Parisi M."/>
            <person name="Parts L."/>
            <person name="Pedersen J.S."/>
            <person name="Pesole G."/>
            <person name="Phillippy A.M."/>
            <person name="Ponting C.P."/>
            <person name="Pop M."/>
            <person name="Porcelli D."/>
            <person name="Powell J.R."/>
            <person name="Prohaska S."/>
            <person name="Pruitt K."/>
            <person name="Puig M."/>
            <person name="Quesneville H."/>
            <person name="Ram K.R."/>
            <person name="Rand D."/>
            <person name="Rasmussen M.D."/>
            <person name="Reed L.K."/>
            <person name="Reenan R."/>
            <person name="Reily A."/>
            <person name="Remington K.A."/>
            <person name="Rieger T.T."/>
            <person name="Ritchie M.G."/>
            <person name="Robin C."/>
            <person name="Rogers Y.H."/>
            <person name="Rohde C."/>
            <person name="Rozas J."/>
            <person name="Rubenfield M.J."/>
            <person name="Ruiz A."/>
            <person name="Russo S."/>
            <person name="Salzberg S.L."/>
            <person name="Sanchez-Gracia A."/>
            <person name="Saranga D.J."/>
            <person name="Sato H."/>
            <person name="Schaeffer S.W."/>
            <person name="Schatz M.C."/>
            <person name="Schlenke T."/>
            <person name="Schwartz R."/>
            <person name="Segarra C."/>
            <person name="Singh R.S."/>
            <person name="Sirot L."/>
            <person name="Sirota M."/>
            <person name="Sisneros N.B."/>
            <person name="Smith C.D."/>
            <person name="Smith T.F."/>
            <person name="Spieth J."/>
            <person name="Stage D.E."/>
            <person name="Stark A."/>
            <person name="Stephan W."/>
            <person name="Strausberg R.L."/>
            <person name="Strempel S."/>
            <person name="Sturgill D."/>
            <person name="Sutton G."/>
            <person name="Sutton G.G."/>
            <person name="Tao W."/>
            <person name="Teichmann S."/>
            <person name="Tobari Y.N."/>
            <person name="Tomimura Y."/>
            <person name="Tsolas J.M."/>
            <person name="Valente V.L."/>
            <person name="Venter E."/>
            <person name="Venter J.C."/>
            <person name="Vicario S."/>
            <person name="Vieira F.G."/>
            <person name="Vilella A.J."/>
            <person name="Villasante A."/>
            <person name="Walenz B."/>
            <person name="Wang J."/>
            <person name="Wasserman M."/>
            <person name="Watts T."/>
            <person name="Wilson D."/>
            <person name="Wilson R.K."/>
            <person name="Wing R.A."/>
            <person name="Wolfner M.F."/>
            <person name="Wong A."/>
            <person name="Wong G.K."/>
            <person name="Wu C.I."/>
            <person name="Wu G."/>
            <person name="Yamamoto D."/>
            <person name="Yang H.P."/>
            <person name="Yang S.P."/>
            <person name="Yorke J.A."/>
            <person name="Yoshida K."/>
            <person name="Zdobnov E."/>
            <person name="Zhang P."/>
            <person name="Zhang Y."/>
            <person name="Zimin A.V."/>
            <person name="Baldwin J."/>
            <person name="Abdouelleil A."/>
            <person name="Abdulkadir J."/>
            <person name="Abebe A."/>
            <person name="Abera B."/>
            <person name="Abreu J."/>
            <person name="Acer S.C."/>
            <person name="Aftuck L."/>
            <person name="Alexander A."/>
            <person name="An P."/>
            <person name="Anderson E."/>
            <person name="Anderson S."/>
            <person name="Arachi H."/>
            <person name="Azer M."/>
            <person name="Bachantsang P."/>
            <person name="Barry A."/>
            <person name="Bayul T."/>
            <person name="Berlin A."/>
            <person name="Bessette D."/>
            <person name="Bloom T."/>
            <person name="Blye J."/>
            <person name="Boguslavskiy L."/>
            <person name="Bonnet C."/>
            <person name="Boukhgalter B."/>
            <person name="Bourzgui I."/>
            <person name="Brown A."/>
            <person name="Cahill P."/>
            <person name="Channer S."/>
            <person name="Cheshatsang Y."/>
            <person name="Chuda L."/>
            <person name="Citroen M."/>
            <person name="Collymore A."/>
            <person name="Cooke P."/>
            <person name="Costello M."/>
            <person name="D'Aco K."/>
            <person name="Daza R."/>
            <person name="De Haan G."/>
            <person name="DeGray S."/>
            <person name="DeMaso C."/>
            <person name="Dhargay N."/>
            <person name="Dooley K."/>
            <person name="Dooley E."/>
            <person name="Doricent M."/>
            <person name="Dorje P."/>
            <person name="Dorjee K."/>
            <person name="Dupes A."/>
            <person name="Elong R."/>
            <person name="Falk J."/>
            <person name="Farina A."/>
            <person name="Faro S."/>
            <person name="Ferguson D."/>
            <person name="Fisher S."/>
            <person name="Foley C.D."/>
            <person name="Franke A."/>
            <person name="Friedrich D."/>
            <person name="Gadbois L."/>
            <person name="Gearin G."/>
            <person name="Gearin C.R."/>
            <person name="Giannoukos G."/>
            <person name="Goode T."/>
            <person name="Graham J."/>
            <person name="Grandbois E."/>
            <person name="Grewal S."/>
            <person name="Gyaltsen K."/>
            <person name="Hafez N."/>
            <person name="Hagos B."/>
            <person name="Hall J."/>
            <person name="Henson C."/>
            <person name="Hollinger A."/>
            <person name="Honan T."/>
            <person name="Huard M.D."/>
            <person name="Hughes L."/>
            <person name="Hurhula B."/>
            <person name="Husby M.E."/>
            <person name="Kamat A."/>
            <person name="Kanga B."/>
            <person name="Kashin S."/>
            <person name="Khazanovich D."/>
            <person name="Kisner P."/>
            <person name="Lance K."/>
            <person name="Lara M."/>
            <person name="Lee W."/>
            <person name="Lennon N."/>
            <person name="Letendre F."/>
            <person name="LeVine R."/>
            <person name="Lipovsky A."/>
            <person name="Liu X."/>
            <person name="Liu J."/>
            <person name="Liu S."/>
            <person name="Lokyitsang T."/>
            <person name="Lokyitsang Y."/>
            <person name="Lubonja R."/>
            <person name="Lui A."/>
            <person name="MacDonald P."/>
            <person name="Magnisalis V."/>
            <person name="Maru K."/>
            <person name="Matthews C."/>
            <person name="McCusker W."/>
            <person name="McDonough S."/>
            <person name="Mehta T."/>
            <person name="Meldrim J."/>
            <person name="Meneus L."/>
            <person name="Mihai O."/>
            <person name="Mihalev A."/>
            <person name="Mihova T."/>
            <person name="Mittelman R."/>
            <person name="Mlenga V."/>
            <person name="Montmayeur A."/>
            <person name="Mulrain L."/>
            <person name="Navidi A."/>
            <person name="Naylor J."/>
            <person name="Negash T."/>
            <person name="Nguyen T."/>
            <person name="Nguyen N."/>
            <person name="Nicol R."/>
            <person name="Norbu C."/>
            <person name="Norbu N."/>
            <person name="Novod N."/>
            <person name="O'Neill B."/>
            <person name="Osman S."/>
            <person name="Markiewicz E."/>
            <person name="Oyono O.L."/>
            <person name="Patti C."/>
            <person name="Phunkhang P."/>
            <person name="Pierre F."/>
            <person name="Priest M."/>
            <person name="Raghuraman S."/>
            <person name="Rege F."/>
            <person name="Reyes R."/>
            <person name="Rise C."/>
            <person name="Rogov P."/>
            <person name="Ross K."/>
            <person name="Ryan E."/>
            <person name="Settipalli S."/>
            <person name="Shea T."/>
            <person name="Sherpa N."/>
            <person name="Shi L."/>
            <person name="Shih D."/>
            <person name="Sparrow T."/>
            <person name="Spaulding J."/>
            <person name="Stalker J."/>
            <person name="Stange-Thomann N."/>
            <person name="Stavropoulos S."/>
            <person name="Stone C."/>
            <person name="Strader C."/>
            <person name="Tesfaye S."/>
            <person name="Thomson T."/>
            <person name="Thoulutsang Y."/>
            <person name="Thoulutsang D."/>
            <person name="Topham K."/>
            <person name="Topping I."/>
            <person name="Tsamla T."/>
            <person name="Vassiliev H."/>
            <person name="Vo A."/>
            <person name="Wangchuk T."/>
            <person name="Wangdi T."/>
            <person name="Weiand M."/>
            <person name="Wilkinson J."/>
            <person name="Wilson A."/>
            <person name="Yadav S."/>
            <person name="Young G."/>
            <person name="Yu Q."/>
            <person name="Zembek L."/>
            <person name="Zhong D."/>
            <person name="Zimmer A."/>
            <person name="Zwirko Z."/>
            <person name="Jaffe D.B."/>
            <person name="Alvarez P."/>
            <person name="Brockman W."/>
            <person name="Butler J."/>
            <person name="Chin C."/>
            <person name="Gnerre S."/>
            <person name="Grabherr M."/>
            <person name="Kleber M."/>
            <person name="Mauceli E."/>
            <person name="MacCallum I."/>
        </authorList>
    </citation>
    <scope>NUCLEOTIDE SEQUENCE [LARGE SCALE GENOMIC DNA]</scope>
    <source>
        <strain evidence="14">Tucson 14024-0371.13</strain>
    </source>
</reference>
<evidence type="ECO:0000256" key="5">
    <source>
        <dbReference type="ARBA" id="ARBA00022801"/>
    </source>
</evidence>
<dbReference type="InterPro" id="IPR001314">
    <property type="entry name" value="Peptidase_S1A"/>
</dbReference>
<keyword evidence="14" id="KW-1185">Reference proteome</keyword>
<evidence type="ECO:0000256" key="7">
    <source>
        <dbReference type="ARBA" id="ARBA00023145"/>
    </source>
</evidence>
<keyword evidence="6" id="KW-0720">Serine protease</keyword>
<dbReference type="Pfam" id="PF00089">
    <property type="entry name" value="Trypsin"/>
    <property type="match status" value="1"/>
</dbReference>
<evidence type="ECO:0000259" key="12">
    <source>
        <dbReference type="PROSITE" id="PS50240"/>
    </source>
</evidence>
<keyword evidence="3" id="KW-0645">Protease</keyword>
<gene>
    <name evidence="13" type="primary">Dana\GF26598</name>
    <name evidence="13" type="ORF">GF26598</name>
</gene>
<dbReference type="GO" id="GO:0004252">
    <property type="term" value="F:serine-type endopeptidase activity"/>
    <property type="evidence" value="ECO:0007669"/>
    <property type="project" value="UniProtKB-EC"/>
</dbReference>
<dbReference type="SUPFAM" id="SSF50494">
    <property type="entry name" value="Trypsin-like serine proteases"/>
    <property type="match status" value="1"/>
</dbReference>
<dbReference type="InParanoid" id="A0A0P8Y3I1"/>
<evidence type="ECO:0000256" key="8">
    <source>
        <dbReference type="ARBA" id="ARBA00023157"/>
    </source>
</evidence>
<dbReference type="InterPro" id="IPR009003">
    <property type="entry name" value="Peptidase_S1_PA"/>
</dbReference>
<dbReference type="GO" id="GO:0005576">
    <property type="term" value="C:extracellular region"/>
    <property type="evidence" value="ECO:0007669"/>
    <property type="project" value="UniProtKB-SubCell"/>
</dbReference>
<comment type="catalytic activity">
    <reaction evidence="9">
        <text>Preferential cleavage: Arg-|-Xaa, Lys-|-Xaa.</text>
        <dbReference type="EC" id="3.4.21.4"/>
    </reaction>
</comment>
<proteinExistence type="inferred from homology"/>
<dbReference type="InterPro" id="IPR050430">
    <property type="entry name" value="Peptidase_S1"/>
</dbReference>
<evidence type="ECO:0000256" key="11">
    <source>
        <dbReference type="SAM" id="SignalP"/>
    </source>
</evidence>
<feature type="domain" description="Peptidase S1" evidence="12">
    <location>
        <begin position="27"/>
        <end position="250"/>
    </location>
</feature>
<dbReference type="Proteomes" id="UP000007801">
    <property type="component" value="Unassembled WGS sequence"/>
</dbReference>
<evidence type="ECO:0000256" key="9">
    <source>
        <dbReference type="ARBA" id="ARBA00036320"/>
    </source>
</evidence>
<keyword evidence="7" id="KW-0865">Zymogen</keyword>
<feature type="signal peptide" evidence="11">
    <location>
        <begin position="1"/>
        <end position="17"/>
    </location>
</feature>
<evidence type="ECO:0000256" key="10">
    <source>
        <dbReference type="ARBA" id="ARBA00038868"/>
    </source>
</evidence>
<dbReference type="Gene3D" id="2.40.10.10">
    <property type="entry name" value="Trypsin-like serine proteases"/>
    <property type="match status" value="1"/>
</dbReference>
<evidence type="ECO:0000256" key="6">
    <source>
        <dbReference type="ARBA" id="ARBA00022825"/>
    </source>
</evidence>
<feature type="chain" id="PRO_5006154308" description="trypsin" evidence="11">
    <location>
        <begin position="18"/>
        <end position="253"/>
    </location>
</feature>
<dbReference type="AlphaFoldDB" id="A0A0P8Y3I1"/>
<organism evidence="13 14">
    <name type="scientific">Drosophila ananassae</name>
    <name type="common">Fruit fly</name>
    <dbReference type="NCBI Taxonomy" id="7217"/>
    <lineage>
        <taxon>Eukaryota</taxon>
        <taxon>Metazoa</taxon>
        <taxon>Ecdysozoa</taxon>
        <taxon>Arthropoda</taxon>
        <taxon>Hexapoda</taxon>
        <taxon>Insecta</taxon>
        <taxon>Pterygota</taxon>
        <taxon>Neoptera</taxon>
        <taxon>Endopterygota</taxon>
        <taxon>Diptera</taxon>
        <taxon>Brachycera</taxon>
        <taxon>Muscomorpha</taxon>
        <taxon>Ephydroidea</taxon>
        <taxon>Drosophilidae</taxon>
        <taxon>Drosophila</taxon>
        <taxon>Sophophora</taxon>
    </lineage>
</organism>
<keyword evidence="5" id="KW-0378">Hydrolase</keyword>
<keyword evidence="8" id="KW-1015">Disulfide bond</keyword>
<dbReference type="PROSITE" id="PS00134">
    <property type="entry name" value="TRYPSIN_HIS"/>
    <property type="match status" value="1"/>
</dbReference>
<dbReference type="KEGG" id="dan:26514007"/>
<name>A0A0P8Y3I1_DROAN</name>
<dbReference type="InterPro" id="IPR018114">
    <property type="entry name" value="TRYPSIN_HIS"/>
</dbReference>
<dbReference type="PROSITE" id="PS50240">
    <property type="entry name" value="TRYPSIN_DOM"/>
    <property type="match status" value="1"/>
</dbReference>
<dbReference type="EC" id="3.4.21.4" evidence="10"/>
<dbReference type="PANTHER" id="PTHR24276:SF91">
    <property type="entry name" value="AT26814P-RELATED"/>
    <property type="match status" value="1"/>
</dbReference>
<evidence type="ECO:0000313" key="14">
    <source>
        <dbReference type="Proteomes" id="UP000007801"/>
    </source>
</evidence>
<dbReference type="CDD" id="cd00190">
    <property type="entry name" value="Tryp_SPc"/>
    <property type="match status" value="1"/>
</dbReference>
<comment type="similarity">
    <text evidence="2">Belongs to the peptidase S1 family.</text>
</comment>
<dbReference type="PANTHER" id="PTHR24276">
    <property type="entry name" value="POLYSERASE-RELATED"/>
    <property type="match status" value="1"/>
</dbReference>
<evidence type="ECO:0000256" key="3">
    <source>
        <dbReference type="ARBA" id="ARBA00022670"/>
    </source>
</evidence>
<evidence type="ECO:0000313" key="13">
    <source>
        <dbReference type="EMBL" id="KPU73313.1"/>
    </source>
</evidence>
<evidence type="ECO:0000256" key="2">
    <source>
        <dbReference type="ARBA" id="ARBA00007664"/>
    </source>
</evidence>
<protein>
    <recommendedName>
        <fullName evidence="10">trypsin</fullName>
        <ecNumber evidence="10">3.4.21.4</ecNumber>
    </recommendedName>
</protein>
<evidence type="ECO:0000256" key="1">
    <source>
        <dbReference type="ARBA" id="ARBA00004239"/>
    </source>
</evidence>
<dbReference type="SMART" id="SM00020">
    <property type="entry name" value="Tryp_SPc"/>
    <property type="match status" value="1"/>
</dbReference>
<dbReference type="STRING" id="7217.A0A0P8Y3I1"/>
<comment type="subcellular location">
    <subcellularLocation>
        <location evidence="1">Secreted</location>
        <location evidence="1">Extracellular space</location>
    </subcellularLocation>
</comment>
<dbReference type="EMBL" id="CH902620">
    <property type="protein sequence ID" value="KPU73313.1"/>
    <property type="molecule type" value="Genomic_DNA"/>
</dbReference>